<dbReference type="GO" id="GO:0003677">
    <property type="term" value="F:DNA binding"/>
    <property type="evidence" value="ECO:0007669"/>
    <property type="project" value="UniProtKB-KW"/>
</dbReference>
<dbReference type="STRING" id="1196081.A0A364LAW5"/>
<dbReference type="Pfam" id="PF11951">
    <property type="entry name" value="Fungal_trans_2"/>
    <property type="match status" value="1"/>
</dbReference>
<evidence type="ECO:0000313" key="7">
    <source>
        <dbReference type="Proteomes" id="UP000249363"/>
    </source>
</evidence>
<protein>
    <recommendedName>
        <fullName evidence="5">Zn(2)-C6 fungal-type domain-containing protein</fullName>
    </recommendedName>
</protein>
<evidence type="ECO:0000256" key="3">
    <source>
        <dbReference type="ARBA" id="ARBA00023163"/>
    </source>
</evidence>
<name>A0A364LAW5_TALAM</name>
<dbReference type="InterPro" id="IPR036864">
    <property type="entry name" value="Zn2-C6_fun-type_DNA-bd_sf"/>
</dbReference>
<dbReference type="RefSeq" id="XP_040737468.1">
    <property type="nucleotide sequence ID" value="XM_040881829.1"/>
</dbReference>
<dbReference type="GO" id="GO:0000981">
    <property type="term" value="F:DNA-binding transcription factor activity, RNA polymerase II-specific"/>
    <property type="evidence" value="ECO:0007669"/>
    <property type="project" value="InterPro"/>
</dbReference>
<evidence type="ECO:0000259" key="5">
    <source>
        <dbReference type="PROSITE" id="PS50048"/>
    </source>
</evidence>
<keyword evidence="1" id="KW-0805">Transcription regulation</keyword>
<dbReference type="PROSITE" id="PS00463">
    <property type="entry name" value="ZN2_CY6_FUNGAL_1"/>
    <property type="match status" value="1"/>
</dbReference>
<dbReference type="OrthoDB" id="416217at2759"/>
<keyword evidence="7" id="KW-1185">Reference proteome</keyword>
<evidence type="ECO:0000256" key="2">
    <source>
        <dbReference type="ARBA" id="ARBA00023125"/>
    </source>
</evidence>
<dbReference type="AlphaFoldDB" id="A0A364LAW5"/>
<evidence type="ECO:0000313" key="6">
    <source>
        <dbReference type="EMBL" id="RAO72954.1"/>
    </source>
</evidence>
<dbReference type="Gene3D" id="4.10.240.10">
    <property type="entry name" value="Zn(2)-C6 fungal-type DNA-binding domain"/>
    <property type="match status" value="1"/>
</dbReference>
<dbReference type="SUPFAM" id="SSF57701">
    <property type="entry name" value="Zn2/Cys6 DNA-binding domain"/>
    <property type="match status" value="1"/>
</dbReference>
<dbReference type="InterPro" id="IPR021858">
    <property type="entry name" value="Fun_TF"/>
</dbReference>
<proteinExistence type="predicted"/>
<dbReference type="PANTHER" id="PTHR47657">
    <property type="entry name" value="STEROL REGULATORY ELEMENT-BINDING PROTEIN ECM22"/>
    <property type="match status" value="1"/>
</dbReference>
<dbReference type="CDD" id="cd00067">
    <property type="entry name" value="GAL4"/>
    <property type="match status" value="1"/>
</dbReference>
<dbReference type="Pfam" id="PF00172">
    <property type="entry name" value="Zn_clus"/>
    <property type="match status" value="1"/>
</dbReference>
<evidence type="ECO:0000256" key="4">
    <source>
        <dbReference type="ARBA" id="ARBA00023242"/>
    </source>
</evidence>
<evidence type="ECO:0000256" key="1">
    <source>
        <dbReference type="ARBA" id="ARBA00023015"/>
    </source>
</evidence>
<dbReference type="GO" id="GO:0008270">
    <property type="term" value="F:zinc ion binding"/>
    <property type="evidence" value="ECO:0007669"/>
    <property type="project" value="InterPro"/>
</dbReference>
<dbReference type="PANTHER" id="PTHR47657:SF13">
    <property type="entry name" value="ZN(2)-C6 FUNGAL-TYPE DOMAIN-CONTAINING PROTEIN-RELATED"/>
    <property type="match status" value="1"/>
</dbReference>
<dbReference type="InterPro" id="IPR001138">
    <property type="entry name" value="Zn2Cys6_DnaBD"/>
</dbReference>
<keyword evidence="4" id="KW-0539">Nucleus</keyword>
<dbReference type="InterPro" id="IPR052400">
    <property type="entry name" value="Zn2-C6_fungal_TF"/>
</dbReference>
<reference evidence="6 7" key="1">
    <citation type="journal article" date="2017" name="Biotechnol. Biofuels">
        <title>Differential beta-glucosidase expression as a function of carbon source availability in Talaromyces amestolkiae: a genomic and proteomic approach.</title>
        <authorList>
            <person name="de Eugenio L.I."/>
            <person name="Mendez-Liter J.A."/>
            <person name="Nieto-Dominguez M."/>
            <person name="Alonso L."/>
            <person name="Gil-Munoz J."/>
            <person name="Barriuso J."/>
            <person name="Prieto A."/>
            <person name="Martinez M.J."/>
        </authorList>
    </citation>
    <scope>NUCLEOTIDE SEQUENCE [LARGE SCALE GENOMIC DNA]</scope>
    <source>
        <strain evidence="6 7">CIB</strain>
    </source>
</reference>
<feature type="domain" description="Zn(2)-C6 fungal-type" evidence="5">
    <location>
        <begin position="23"/>
        <end position="53"/>
    </location>
</feature>
<dbReference type="PROSITE" id="PS50048">
    <property type="entry name" value="ZN2_CY6_FUNGAL_2"/>
    <property type="match status" value="1"/>
</dbReference>
<dbReference type="GeneID" id="63798180"/>
<dbReference type="SMART" id="SM00066">
    <property type="entry name" value="GAL4"/>
    <property type="match status" value="1"/>
</dbReference>
<accession>A0A364LAW5</accession>
<keyword evidence="2" id="KW-0238">DNA-binding</keyword>
<dbReference type="EMBL" id="MIKG01000021">
    <property type="protein sequence ID" value="RAO72954.1"/>
    <property type="molecule type" value="Genomic_DNA"/>
</dbReference>
<comment type="caution">
    <text evidence="6">The sequence shown here is derived from an EMBL/GenBank/DDBJ whole genome shotgun (WGS) entry which is preliminary data.</text>
</comment>
<dbReference type="Proteomes" id="UP000249363">
    <property type="component" value="Unassembled WGS sequence"/>
</dbReference>
<keyword evidence="3" id="KW-0804">Transcription</keyword>
<gene>
    <name evidence="6" type="ORF">BHQ10_008966</name>
</gene>
<organism evidence="6 7">
    <name type="scientific">Talaromyces amestolkiae</name>
    <dbReference type="NCBI Taxonomy" id="1196081"/>
    <lineage>
        <taxon>Eukaryota</taxon>
        <taxon>Fungi</taxon>
        <taxon>Dikarya</taxon>
        <taxon>Ascomycota</taxon>
        <taxon>Pezizomycotina</taxon>
        <taxon>Eurotiomycetes</taxon>
        <taxon>Eurotiomycetidae</taxon>
        <taxon>Eurotiales</taxon>
        <taxon>Trichocomaceae</taxon>
        <taxon>Talaromyces</taxon>
        <taxon>Talaromyces sect. Talaromyces</taxon>
    </lineage>
</organism>
<sequence length="429" mass="49484">MSATDRPGTKRVSRRSHHKSRLGCSNCKIRHMKCDENKPVCANCSKHSIECDFTVARHATTEPETSCGSTSSSLTATSRNRFRIYQRSVVQMRKKNQNTSEQKSPTYNSVGVQCNLSVSVSNHGISFADLHLFYHYVASTSRTLQDGTDDTNKWQLIIEQNLSYRPFLHLLLAFAALHLSRQRPESREEYVKQADDHYTLGIQHTTSEISGLDVESCQRVYLATVLICLVGFGRGLRPGEYLVFSDSGPGEWYKLLYGVKTTRESYRDNVFVGVLSPEVDLISKDISPELRDELLEHWDYLRRLQIWLSAQTPDESIRKLSQFAIQTLRHTFHEVYQHRSNAKGGVGLMHIILGWLYRLPQDFVSYIEQKSPFALVILANWAMLLKYMRSVWFMEGWDVHITSHIRKVVTAEFQAWAEWPLHHVQKRDE</sequence>